<keyword evidence="5" id="KW-0961">Cell wall biogenesis/degradation</keyword>
<dbReference type="Pfam" id="PF03734">
    <property type="entry name" value="YkuD"/>
    <property type="match status" value="1"/>
</dbReference>
<keyword evidence="2" id="KW-0808">Transferase</keyword>
<dbReference type="UniPathway" id="UPA00219"/>
<evidence type="ECO:0000256" key="5">
    <source>
        <dbReference type="ARBA" id="ARBA00023316"/>
    </source>
</evidence>
<evidence type="ECO:0000259" key="6">
    <source>
        <dbReference type="Pfam" id="PF03734"/>
    </source>
</evidence>
<accession>A0A168C3F1</accession>
<dbReference type="CDD" id="cd16913">
    <property type="entry name" value="YkuD_like"/>
    <property type="match status" value="1"/>
</dbReference>
<organism evidence="7 8">
    <name type="scientific">Paenibacillus glacialis</name>
    <dbReference type="NCBI Taxonomy" id="494026"/>
    <lineage>
        <taxon>Bacteria</taxon>
        <taxon>Bacillati</taxon>
        <taxon>Bacillota</taxon>
        <taxon>Bacilli</taxon>
        <taxon>Bacillales</taxon>
        <taxon>Paenibacillaceae</taxon>
        <taxon>Paenibacillus</taxon>
    </lineage>
</organism>
<evidence type="ECO:0000256" key="1">
    <source>
        <dbReference type="ARBA" id="ARBA00004752"/>
    </source>
</evidence>
<feature type="domain" description="L,D-TPase catalytic" evidence="6">
    <location>
        <begin position="36"/>
        <end position="145"/>
    </location>
</feature>
<dbReference type="GO" id="GO:0071555">
    <property type="term" value="P:cell wall organization"/>
    <property type="evidence" value="ECO:0007669"/>
    <property type="project" value="UniProtKB-KW"/>
</dbReference>
<dbReference type="GO" id="GO:0009252">
    <property type="term" value="P:peptidoglycan biosynthetic process"/>
    <property type="evidence" value="ECO:0007669"/>
    <property type="project" value="UniProtKB-UniPathway"/>
</dbReference>
<proteinExistence type="predicted"/>
<dbReference type="Proteomes" id="UP000076967">
    <property type="component" value="Unassembled WGS sequence"/>
</dbReference>
<dbReference type="EMBL" id="LVJH01000074">
    <property type="protein sequence ID" value="OAB33011.1"/>
    <property type="molecule type" value="Genomic_DNA"/>
</dbReference>
<protein>
    <recommendedName>
        <fullName evidence="6">L,D-TPase catalytic domain-containing protein</fullName>
    </recommendedName>
</protein>
<dbReference type="SUPFAM" id="SSF141523">
    <property type="entry name" value="L,D-transpeptidase catalytic domain-like"/>
    <property type="match status" value="1"/>
</dbReference>
<dbReference type="STRING" id="494026.PGLA_26390"/>
<evidence type="ECO:0000256" key="4">
    <source>
        <dbReference type="ARBA" id="ARBA00022984"/>
    </source>
</evidence>
<dbReference type="GO" id="GO:0016740">
    <property type="term" value="F:transferase activity"/>
    <property type="evidence" value="ECO:0007669"/>
    <property type="project" value="UniProtKB-KW"/>
</dbReference>
<dbReference type="RefSeq" id="WP_068538173.1">
    <property type="nucleotide sequence ID" value="NZ_LVJH01000074.1"/>
</dbReference>
<evidence type="ECO:0000313" key="7">
    <source>
        <dbReference type="EMBL" id="OAB33011.1"/>
    </source>
</evidence>
<keyword evidence="3" id="KW-0133">Cell shape</keyword>
<comment type="caution">
    <text evidence="7">The sequence shown here is derived from an EMBL/GenBank/DDBJ whole genome shotgun (WGS) entry which is preliminary data.</text>
</comment>
<dbReference type="AlphaFoldDB" id="A0A168C3F1"/>
<keyword evidence="8" id="KW-1185">Reference proteome</keyword>
<evidence type="ECO:0000256" key="2">
    <source>
        <dbReference type="ARBA" id="ARBA00022679"/>
    </source>
</evidence>
<sequence length="159" mass="17404">MSYRISATFPSDRDKHGTLELYDSSDTLIFGPVPALGRGSNKPENGHDHRLWKLKNADTPTGEYEASIIEASPDVSTYGPYQRVMLYPAIMGNAKIAEDNGRKDILIHGGDPETDSSKEWYPLKATYGCIRVSNEDQKKLIEAIVVSGGGSGKVMITDV</sequence>
<reference evidence="7 8" key="1">
    <citation type="submission" date="2016-03" db="EMBL/GenBank/DDBJ databases">
        <title>Draft genome sequence of Paenibacillus glacialis DSM 22343.</title>
        <authorList>
            <person name="Shin S.-K."/>
            <person name="Yi H."/>
        </authorList>
    </citation>
    <scope>NUCLEOTIDE SEQUENCE [LARGE SCALE GENOMIC DNA]</scope>
    <source>
        <strain evidence="7 8">DSM 22343</strain>
    </source>
</reference>
<comment type="pathway">
    <text evidence="1">Cell wall biogenesis; peptidoglycan biosynthesis.</text>
</comment>
<evidence type="ECO:0000313" key="8">
    <source>
        <dbReference type="Proteomes" id="UP000076967"/>
    </source>
</evidence>
<dbReference type="InterPro" id="IPR038063">
    <property type="entry name" value="Transpep_catalytic_dom"/>
</dbReference>
<dbReference type="Gene3D" id="2.40.440.10">
    <property type="entry name" value="L,D-transpeptidase catalytic domain-like"/>
    <property type="match status" value="1"/>
</dbReference>
<evidence type="ECO:0000256" key="3">
    <source>
        <dbReference type="ARBA" id="ARBA00022960"/>
    </source>
</evidence>
<dbReference type="OrthoDB" id="1729959at2"/>
<gene>
    <name evidence="7" type="ORF">PGLA_26390</name>
</gene>
<keyword evidence="4" id="KW-0573">Peptidoglycan synthesis</keyword>
<dbReference type="InterPro" id="IPR005490">
    <property type="entry name" value="LD_TPept_cat_dom"/>
</dbReference>
<dbReference type="GO" id="GO:0008360">
    <property type="term" value="P:regulation of cell shape"/>
    <property type="evidence" value="ECO:0007669"/>
    <property type="project" value="UniProtKB-KW"/>
</dbReference>
<name>A0A168C3F1_9BACL</name>